<feature type="domain" description="HTH myb-type" evidence="7">
    <location>
        <begin position="1"/>
        <end position="56"/>
    </location>
</feature>
<dbReference type="eggNOG" id="KOG0048">
    <property type="taxonomic scope" value="Eukaryota"/>
</dbReference>
<dbReference type="AlphaFoldDB" id="U4L4K9"/>
<dbReference type="CDD" id="cd00167">
    <property type="entry name" value="SANT"/>
    <property type="match status" value="2"/>
</dbReference>
<dbReference type="Pfam" id="PF00249">
    <property type="entry name" value="Myb_DNA-binding"/>
    <property type="match status" value="2"/>
</dbReference>
<dbReference type="GO" id="GO:0000278">
    <property type="term" value="P:mitotic cell cycle"/>
    <property type="evidence" value="ECO:0007669"/>
    <property type="project" value="TreeGrafter"/>
</dbReference>
<feature type="domain" description="Myb-like" evidence="6">
    <location>
        <begin position="1"/>
        <end position="52"/>
    </location>
</feature>
<feature type="domain" description="Myb-like" evidence="6">
    <location>
        <begin position="53"/>
        <end position="103"/>
    </location>
</feature>
<evidence type="ECO:0000259" key="6">
    <source>
        <dbReference type="PROSITE" id="PS50090"/>
    </source>
</evidence>
<organism evidence="8 9">
    <name type="scientific">Pyronema omphalodes (strain CBS 100304)</name>
    <name type="common">Pyronema confluens</name>
    <dbReference type="NCBI Taxonomy" id="1076935"/>
    <lineage>
        <taxon>Eukaryota</taxon>
        <taxon>Fungi</taxon>
        <taxon>Dikarya</taxon>
        <taxon>Ascomycota</taxon>
        <taxon>Pezizomycotina</taxon>
        <taxon>Pezizomycetes</taxon>
        <taxon>Pezizales</taxon>
        <taxon>Pyronemataceae</taxon>
        <taxon>Pyronema</taxon>
    </lineage>
</organism>
<dbReference type="GO" id="GO:0005634">
    <property type="term" value="C:nucleus"/>
    <property type="evidence" value="ECO:0007669"/>
    <property type="project" value="UniProtKB-SubCell"/>
</dbReference>
<evidence type="ECO:0000313" key="8">
    <source>
        <dbReference type="EMBL" id="CCX10675.1"/>
    </source>
</evidence>
<dbReference type="GO" id="GO:0000981">
    <property type="term" value="F:DNA-binding transcription factor activity, RNA polymerase II-specific"/>
    <property type="evidence" value="ECO:0007669"/>
    <property type="project" value="TreeGrafter"/>
</dbReference>
<dbReference type="FunFam" id="1.10.10.60:FF:000355">
    <property type="entry name" value="Transcription factor MYB124"/>
    <property type="match status" value="1"/>
</dbReference>
<dbReference type="PROSITE" id="PS51294">
    <property type="entry name" value="HTH_MYB"/>
    <property type="match status" value="2"/>
</dbReference>
<gene>
    <name evidence="8" type="ORF">PCON_10269</name>
</gene>
<dbReference type="EMBL" id="HF935554">
    <property type="protein sequence ID" value="CCX10675.1"/>
    <property type="molecule type" value="Genomic_DNA"/>
</dbReference>
<dbReference type="PROSITE" id="PS50090">
    <property type="entry name" value="MYB_LIKE"/>
    <property type="match status" value="2"/>
</dbReference>
<keyword evidence="4" id="KW-0539">Nucleus</keyword>
<dbReference type="PANTHER" id="PTHR45614">
    <property type="entry name" value="MYB PROTEIN-RELATED"/>
    <property type="match status" value="1"/>
</dbReference>
<dbReference type="Proteomes" id="UP000018144">
    <property type="component" value="Unassembled WGS sequence"/>
</dbReference>
<sequence length="236" mass="26863">MQNHRRGPWSANEDNYLVSLVKTHGAHNWVRISALIGSRTPKQCRERFHQNLKPSLNHDPITPEEGAIIERLVGEMGKRWAEIARRLQGRSDNAVKNWWNGGMNRRRRLVVRRRADPETGRELRVFVNQGAEDTPMVSPTYSSYSSYSRGQTPSFLSDSSSNFSTSPRSPPSPGYENGCTLPPLRGPYGSGPQIYEERYTHQNTSYLEREEMKPSPIISCVEEQRGDKMSLGFLLS</sequence>
<keyword evidence="9" id="KW-1185">Reference proteome</keyword>
<protein>
    <submittedName>
        <fullName evidence="8">Similar to Myb-like DNA-binding protein myb-1 acc. no. O13493</fullName>
    </submittedName>
</protein>
<dbReference type="GO" id="GO:0000978">
    <property type="term" value="F:RNA polymerase II cis-regulatory region sequence-specific DNA binding"/>
    <property type="evidence" value="ECO:0007669"/>
    <property type="project" value="TreeGrafter"/>
</dbReference>
<evidence type="ECO:0000313" key="9">
    <source>
        <dbReference type="Proteomes" id="UP000018144"/>
    </source>
</evidence>
<reference evidence="8 9" key="1">
    <citation type="journal article" date="2013" name="PLoS Genet.">
        <title>The genome and development-dependent transcriptomes of Pyronema confluens: a window into fungal evolution.</title>
        <authorList>
            <person name="Traeger S."/>
            <person name="Altegoer F."/>
            <person name="Freitag M."/>
            <person name="Gabaldon T."/>
            <person name="Kempken F."/>
            <person name="Kumar A."/>
            <person name="Marcet-Houben M."/>
            <person name="Poggeler S."/>
            <person name="Stajich J.E."/>
            <person name="Nowrousian M."/>
        </authorList>
    </citation>
    <scope>NUCLEOTIDE SEQUENCE [LARGE SCALE GENOMIC DNA]</scope>
    <source>
        <strain evidence="9">CBS 100304</strain>
        <tissue evidence="8">Vegetative mycelium</tissue>
    </source>
</reference>
<feature type="domain" description="HTH myb-type" evidence="7">
    <location>
        <begin position="57"/>
        <end position="107"/>
    </location>
</feature>
<dbReference type="GO" id="GO:0050891">
    <property type="term" value="P:multicellular organismal-level water homeostasis"/>
    <property type="evidence" value="ECO:0007669"/>
    <property type="project" value="UniProtKB-ARBA"/>
</dbReference>
<dbReference type="InterPro" id="IPR017930">
    <property type="entry name" value="Myb_dom"/>
</dbReference>
<name>U4L4K9_PYROM</name>
<comment type="subcellular location">
    <subcellularLocation>
        <location evidence="1">Nucleus</location>
    </subcellularLocation>
</comment>
<feature type="compositionally biased region" description="Low complexity" evidence="5">
    <location>
        <begin position="141"/>
        <end position="167"/>
    </location>
</feature>
<evidence type="ECO:0000256" key="5">
    <source>
        <dbReference type="SAM" id="MobiDB-lite"/>
    </source>
</evidence>
<dbReference type="GO" id="GO:1902806">
    <property type="term" value="P:regulation of cell cycle G1/S phase transition"/>
    <property type="evidence" value="ECO:0007669"/>
    <property type="project" value="UniProtKB-ARBA"/>
</dbReference>
<keyword evidence="2" id="KW-0677">Repeat</keyword>
<dbReference type="SMART" id="SM00717">
    <property type="entry name" value="SANT"/>
    <property type="match status" value="2"/>
</dbReference>
<dbReference type="GO" id="GO:0045944">
    <property type="term" value="P:positive regulation of transcription by RNA polymerase II"/>
    <property type="evidence" value="ECO:0007669"/>
    <property type="project" value="TreeGrafter"/>
</dbReference>
<evidence type="ECO:0000256" key="1">
    <source>
        <dbReference type="ARBA" id="ARBA00004123"/>
    </source>
</evidence>
<evidence type="ECO:0000256" key="4">
    <source>
        <dbReference type="ARBA" id="ARBA00023242"/>
    </source>
</evidence>
<dbReference type="GO" id="GO:0033993">
    <property type="term" value="P:response to lipid"/>
    <property type="evidence" value="ECO:0007669"/>
    <property type="project" value="UniProtKB-ARBA"/>
</dbReference>
<dbReference type="GO" id="GO:1901002">
    <property type="term" value="P:positive regulation of response to salt stress"/>
    <property type="evidence" value="ECO:0007669"/>
    <property type="project" value="UniProtKB-ARBA"/>
</dbReference>
<dbReference type="InterPro" id="IPR009057">
    <property type="entry name" value="Homeodomain-like_sf"/>
</dbReference>
<evidence type="ECO:0000259" key="7">
    <source>
        <dbReference type="PROSITE" id="PS51294"/>
    </source>
</evidence>
<keyword evidence="3 8" id="KW-0238">DNA-binding</keyword>
<accession>U4L4K9</accession>
<dbReference type="OrthoDB" id="2143914at2759"/>
<dbReference type="GO" id="GO:0032875">
    <property type="term" value="P:regulation of DNA endoreduplication"/>
    <property type="evidence" value="ECO:0007669"/>
    <property type="project" value="UniProtKB-ARBA"/>
</dbReference>
<proteinExistence type="predicted"/>
<feature type="region of interest" description="Disordered" evidence="5">
    <location>
        <begin position="134"/>
        <end position="194"/>
    </location>
</feature>
<dbReference type="PANTHER" id="PTHR45614:SF25">
    <property type="entry name" value="MYB PROTEIN"/>
    <property type="match status" value="1"/>
</dbReference>
<dbReference type="GO" id="GO:1902584">
    <property type="term" value="P:positive regulation of response to water deprivation"/>
    <property type="evidence" value="ECO:0007669"/>
    <property type="project" value="UniProtKB-ARBA"/>
</dbReference>
<evidence type="ECO:0000256" key="2">
    <source>
        <dbReference type="ARBA" id="ARBA00022737"/>
    </source>
</evidence>
<dbReference type="SUPFAM" id="SSF46689">
    <property type="entry name" value="Homeodomain-like"/>
    <property type="match status" value="1"/>
</dbReference>
<dbReference type="Gene3D" id="1.10.10.60">
    <property type="entry name" value="Homeodomain-like"/>
    <property type="match status" value="2"/>
</dbReference>
<evidence type="ECO:0000256" key="3">
    <source>
        <dbReference type="ARBA" id="ARBA00023125"/>
    </source>
</evidence>
<dbReference type="GO" id="GO:2000037">
    <property type="term" value="P:regulation of stomatal complex patterning"/>
    <property type="evidence" value="ECO:0007669"/>
    <property type="project" value="UniProtKB-ARBA"/>
</dbReference>
<dbReference type="InterPro" id="IPR001005">
    <property type="entry name" value="SANT/Myb"/>
</dbReference>
<dbReference type="STRING" id="1076935.U4L4K9"/>
<dbReference type="InterPro" id="IPR050560">
    <property type="entry name" value="MYB_TF"/>
</dbReference>